<protein>
    <submittedName>
        <fullName evidence="2">Uncharacterized protein</fullName>
    </submittedName>
</protein>
<dbReference type="Proteomes" id="UP000016930">
    <property type="component" value="Unassembled WGS sequence"/>
</dbReference>
<reference evidence="2 3" key="1">
    <citation type="journal article" date="2012" name="Proc. Natl. Acad. Sci. U.S.A.">
        <title>Comparative genomics of Ceriporiopsis subvermispora and Phanerochaete chrysosporium provide insight into selective ligninolysis.</title>
        <authorList>
            <person name="Fernandez-Fueyo E."/>
            <person name="Ruiz-Duenas F.J."/>
            <person name="Ferreira P."/>
            <person name="Floudas D."/>
            <person name="Hibbett D.S."/>
            <person name="Canessa P."/>
            <person name="Larrondo L.F."/>
            <person name="James T.Y."/>
            <person name="Seelenfreund D."/>
            <person name="Lobos S."/>
            <person name="Polanco R."/>
            <person name="Tello M."/>
            <person name="Honda Y."/>
            <person name="Watanabe T."/>
            <person name="Watanabe T."/>
            <person name="Ryu J.S."/>
            <person name="Kubicek C.P."/>
            <person name="Schmoll M."/>
            <person name="Gaskell J."/>
            <person name="Hammel K.E."/>
            <person name="St John F.J."/>
            <person name="Vanden Wymelenberg A."/>
            <person name="Sabat G."/>
            <person name="Splinter BonDurant S."/>
            <person name="Syed K."/>
            <person name="Yadav J.S."/>
            <person name="Doddapaneni H."/>
            <person name="Subramanian V."/>
            <person name="Lavin J.L."/>
            <person name="Oguiza J.A."/>
            <person name="Perez G."/>
            <person name="Pisabarro A.G."/>
            <person name="Ramirez L."/>
            <person name="Santoyo F."/>
            <person name="Master E."/>
            <person name="Coutinho P.M."/>
            <person name="Henrissat B."/>
            <person name="Lombard V."/>
            <person name="Magnuson J.K."/>
            <person name="Kuees U."/>
            <person name="Hori C."/>
            <person name="Igarashi K."/>
            <person name="Samejima M."/>
            <person name="Held B.W."/>
            <person name="Barry K.W."/>
            <person name="LaButti K.M."/>
            <person name="Lapidus A."/>
            <person name="Lindquist E.A."/>
            <person name="Lucas S.M."/>
            <person name="Riley R."/>
            <person name="Salamov A.A."/>
            <person name="Hoffmeister D."/>
            <person name="Schwenk D."/>
            <person name="Hadar Y."/>
            <person name="Yarden O."/>
            <person name="de Vries R.P."/>
            <person name="Wiebenga A."/>
            <person name="Stenlid J."/>
            <person name="Eastwood D."/>
            <person name="Grigoriev I.V."/>
            <person name="Berka R.M."/>
            <person name="Blanchette R.A."/>
            <person name="Kersten P."/>
            <person name="Martinez A.T."/>
            <person name="Vicuna R."/>
            <person name="Cullen D."/>
        </authorList>
    </citation>
    <scope>NUCLEOTIDE SEQUENCE [LARGE SCALE GENOMIC DNA]</scope>
    <source>
        <strain evidence="2 3">B</strain>
    </source>
</reference>
<gene>
    <name evidence="2" type="ORF">CERSUDRAFT_110020</name>
</gene>
<organism evidence="2 3">
    <name type="scientific">Ceriporiopsis subvermispora (strain B)</name>
    <name type="common">White-rot fungus</name>
    <name type="synonym">Gelatoporia subvermispora</name>
    <dbReference type="NCBI Taxonomy" id="914234"/>
    <lineage>
        <taxon>Eukaryota</taxon>
        <taxon>Fungi</taxon>
        <taxon>Dikarya</taxon>
        <taxon>Basidiomycota</taxon>
        <taxon>Agaricomycotina</taxon>
        <taxon>Agaricomycetes</taxon>
        <taxon>Polyporales</taxon>
        <taxon>Gelatoporiaceae</taxon>
        <taxon>Gelatoporia</taxon>
    </lineage>
</organism>
<accession>M2QWI4</accession>
<dbReference type="AlphaFoldDB" id="M2QWI4"/>
<dbReference type="HOGENOM" id="CLU_2654263_0_0_1"/>
<proteinExistence type="predicted"/>
<evidence type="ECO:0000313" key="3">
    <source>
        <dbReference type="Proteomes" id="UP000016930"/>
    </source>
</evidence>
<sequence length="76" mass="8744">MSLFTILKPKRTSKRSKSSERVGLQQSKDTSKESYHIEWPAESSLGKSKKRQSGRNFAEMLDDDNMAWGPPRSSRR</sequence>
<dbReference type="EMBL" id="KB445791">
    <property type="protein sequence ID" value="EMD41443.1"/>
    <property type="molecule type" value="Genomic_DNA"/>
</dbReference>
<evidence type="ECO:0000313" key="2">
    <source>
        <dbReference type="EMBL" id="EMD41443.1"/>
    </source>
</evidence>
<keyword evidence="3" id="KW-1185">Reference proteome</keyword>
<evidence type="ECO:0000256" key="1">
    <source>
        <dbReference type="SAM" id="MobiDB-lite"/>
    </source>
</evidence>
<feature type="region of interest" description="Disordered" evidence="1">
    <location>
        <begin position="1"/>
        <end position="76"/>
    </location>
</feature>
<dbReference type="OrthoDB" id="2803610at2759"/>
<name>M2QWI4_CERS8</name>